<dbReference type="Gene3D" id="3.40.50.450">
    <property type="match status" value="1"/>
</dbReference>
<dbReference type="RefSeq" id="WP_149820684.1">
    <property type="nucleotide sequence ID" value="NZ_VUOA01000035.1"/>
</dbReference>
<proteinExistence type="inferred from homology"/>
<keyword evidence="5" id="KW-1185">Reference proteome</keyword>
<dbReference type="InterPro" id="IPR031100">
    <property type="entry name" value="LOG_fam"/>
</dbReference>
<dbReference type="EC" id="3.2.2.n1" evidence="3"/>
<evidence type="ECO:0000256" key="3">
    <source>
        <dbReference type="RuleBase" id="RU363015"/>
    </source>
</evidence>
<dbReference type="PANTHER" id="PTHR31223">
    <property type="entry name" value="LOG FAMILY PROTEIN YJL055W"/>
    <property type="match status" value="1"/>
</dbReference>
<dbReference type="InterPro" id="IPR005269">
    <property type="entry name" value="LOG"/>
</dbReference>
<dbReference type="AlphaFoldDB" id="A0A5B2V9N8"/>
<dbReference type="EMBL" id="VUOA01000035">
    <property type="protein sequence ID" value="KAA2235428.1"/>
    <property type="molecule type" value="Genomic_DNA"/>
</dbReference>
<name>A0A5B2V9N8_9HYPH</name>
<dbReference type="Pfam" id="PF03641">
    <property type="entry name" value="Lysine_decarbox"/>
    <property type="match status" value="1"/>
</dbReference>
<dbReference type="GO" id="GO:0008714">
    <property type="term" value="F:AMP nucleosidase activity"/>
    <property type="evidence" value="ECO:0007669"/>
    <property type="project" value="UniProtKB-EC"/>
</dbReference>
<reference evidence="4 5" key="1">
    <citation type="submission" date="2019-09" db="EMBL/GenBank/DDBJ databases">
        <title>Salinarimonas rosea gen. nov., sp. nov., a new member of the a-2 subgroup of the Proteobacteria.</title>
        <authorList>
            <person name="Liu J."/>
        </authorList>
    </citation>
    <scope>NUCLEOTIDE SEQUENCE [LARGE SCALE GENOMIC DNA]</scope>
    <source>
        <strain evidence="4 5">BN140002</strain>
    </source>
</reference>
<organism evidence="4 5">
    <name type="scientific">Salinarimonas soli</name>
    <dbReference type="NCBI Taxonomy" id="1638099"/>
    <lineage>
        <taxon>Bacteria</taxon>
        <taxon>Pseudomonadati</taxon>
        <taxon>Pseudomonadota</taxon>
        <taxon>Alphaproteobacteria</taxon>
        <taxon>Hyphomicrobiales</taxon>
        <taxon>Salinarimonadaceae</taxon>
        <taxon>Salinarimonas</taxon>
    </lineage>
</organism>
<evidence type="ECO:0000313" key="5">
    <source>
        <dbReference type="Proteomes" id="UP000323142"/>
    </source>
</evidence>
<dbReference type="GO" id="GO:0009691">
    <property type="term" value="P:cytokinin biosynthetic process"/>
    <property type="evidence" value="ECO:0007669"/>
    <property type="project" value="UniProtKB-UniRule"/>
</dbReference>
<comment type="catalytic activity">
    <reaction evidence="1">
        <text>AMP + H2O = D-ribose 5-phosphate + adenine</text>
        <dbReference type="Rhea" id="RHEA:20129"/>
        <dbReference type="ChEBI" id="CHEBI:15377"/>
        <dbReference type="ChEBI" id="CHEBI:16708"/>
        <dbReference type="ChEBI" id="CHEBI:78346"/>
        <dbReference type="ChEBI" id="CHEBI:456215"/>
        <dbReference type="EC" id="3.2.2.4"/>
    </reaction>
</comment>
<dbReference type="PANTHER" id="PTHR31223:SF70">
    <property type="entry name" value="LOG FAMILY PROTEIN YJL055W"/>
    <property type="match status" value="1"/>
</dbReference>
<accession>A0A5B2V9N8</accession>
<dbReference type="OrthoDB" id="9801098at2"/>
<keyword evidence="3" id="KW-0203">Cytokinin biosynthesis</keyword>
<comment type="similarity">
    <text evidence="2 3">Belongs to the LOG family.</text>
</comment>
<sequence length="193" mass="20346">MRICVFCGSSDGFDPIHREAATALGRTLAREGVGLVYGGGKVGLMGAVADAVLGAGGEAIGVIPRALMDKEVGHAGLTELHVVGSMHERKAMMSDLADGGYIALPGGLGTFEELLEVWTWGQLGYHPKPVALMNVGGFYDGLLGFLDGVVEGGFVRRQHRDMLLVGTEPDAMLAALRAYAPPSLPKWISGRER</sequence>
<dbReference type="GO" id="GO:0005829">
    <property type="term" value="C:cytosol"/>
    <property type="evidence" value="ECO:0007669"/>
    <property type="project" value="TreeGrafter"/>
</dbReference>
<evidence type="ECO:0000313" key="4">
    <source>
        <dbReference type="EMBL" id="KAA2235428.1"/>
    </source>
</evidence>
<comment type="caution">
    <text evidence="4">The sequence shown here is derived from an EMBL/GenBank/DDBJ whole genome shotgun (WGS) entry which is preliminary data.</text>
</comment>
<dbReference type="Proteomes" id="UP000323142">
    <property type="component" value="Unassembled WGS sequence"/>
</dbReference>
<gene>
    <name evidence="4" type="ORF">F0L46_19560</name>
</gene>
<dbReference type="SUPFAM" id="SSF102405">
    <property type="entry name" value="MCP/YpsA-like"/>
    <property type="match status" value="1"/>
</dbReference>
<protein>
    <recommendedName>
        <fullName evidence="3">Cytokinin riboside 5'-monophosphate phosphoribohydrolase</fullName>
        <ecNumber evidence="3">3.2.2.n1</ecNumber>
    </recommendedName>
</protein>
<dbReference type="NCBIfam" id="TIGR00730">
    <property type="entry name" value="Rossman fold protein, TIGR00730 family"/>
    <property type="match status" value="1"/>
</dbReference>
<reference evidence="4 5" key="2">
    <citation type="submission" date="2019-09" db="EMBL/GenBank/DDBJ databases">
        <authorList>
            <person name="Jin C."/>
        </authorList>
    </citation>
    <scope>NUCLEOTIDE SEQUENCE [LARGE SCALE GENOMIC DNA]</scope>
    <source>
        <strain evidence="4 5">BN140002</strain>
    </source>
</reference>
<keyword evidence="3" id="KW-0378">Hydrolase</keyword>
<evidence type="ECO:0000256" key="2">
    <source>
        <dbReference type="ARBA" id="ARBA00006763"/>
    </source>
</evidence>
<evidence type="ECO:0000256" key="1">
    <source>
        <dbReference type="ARBA" id="ARBA00000274"/>
    </source>
</evidence>